<evidence type="ECO:0000313" key="1">
    <source>
        <dbReference type="EMBL" id="BBB91046.1"/>
    </source>
</evidence>
<proteinExistence type="predicted"/>
<evidence type="ECO:0000313" key="2">
    <source>
        <dbReference type="Proteomes" id="UP000276437"/>
    </source>
</evidence>
<dbReference type="RefSeq" id="WP_126308112.1">
    <property type="nucleotide sequence ID" value="NZ_AP018449.1"/>
</dbReference>
<dbReference type="AlphaFoldDB" id="A0A348AIZ8"/>
<protein>
    <submittedName>
        <fullName evidence="1">Uncharacterized protein</fullName>
    </submittedName>
</protein>
<dbReference type="OrthoDB" id="2662822at2"/>
<name>A0A348AIZ8_9FIRM</name>
<organism evidence="1 2">
    <name type="scientific">Methylomusa anaerophila</name>
    <dbReference type="NCBI Taxonomy" id="1930071"/>
    <lineage>
        <taxon>Bacteria</taxon>
        <taxon>Bacillati</taxon>
        <taxon>Bacillota</taxon>
        <taxon>Negativicutes</taxon>
        <taxon>Selenomonadales</taxon>
        <taxon>Sporomusaceae</taxon>
        <taxon>Methylomusa</taxon>
    </lineage>
</organism>
<sequence>METLVQQLERVQTAIAAIESGAQEYGIGSRKVTKGDLKTLYEREASLKQQLAYETVGTTRAYARWPTR</sequence>
<dbReference type="EMBL" id="AP018449">
    <property type="protein sequence ID" value="BBB91046.1"/>
    <property type="molecule type" value="Genomic_DNA"/>
</dbReference>
<dbReference type="KEGG" id="mana:MAMMFC1_01714"/>
<accession>A0A348AIZ8</accession>
<dbReference type="Proteomes" id="UP000276437">
    <property type="component" value="Chromosome"/>
</dbReference>
<reference evidence="1 2" key="1">
    <citation type="journal article" date="2018" name="Int. J. Syst. Evol. Microbiol.">
        <title>Methylomusa anaerophila gen. nov., sp. nov., an anaerobic methanol-utilizing bacterium isolated from a microbial fuel cell.</title>
        <authorList>
            <person name="Amano N."/>
            <person name="Yamamuro A."/>
            <person name="Miyahara M."/>
            <person name="Kouzuma A."/>
            <person name="Abe T."/>
            <person name="Watanabe K."/>
        </authorList>
    </citation>
    <scope>NUCLEOTIDE SEQUENCE [LARGE SCALE GENOMIC DNA]</scope>
    <source>
        <strain evidence="1 2">MMFC1</strain>
    </source>
</reference>
<keyword evidence="2" id="KW-1185">Reference proteome</keyword>
<gene>
    <name evidence="1" type="ORF">MAMMFC1_01714</name>
</gene>